<keyword evidence="3 5" id="KW-0732">Signal</keyword>
<dbReference type="Proteomes" id="UP000035489">
    <property type="component" value="Unassembled WGS sequence"/>
</dbReference>
<evidence type="ECO:0000256" key="3">
    <source>
        <dbReference type="ARBA" id="ARBA00022729"/>
    </source>
</evidence>
<keyword evidence="2" id="KW-0813">Transport</keyword>
<dbReference type="InterPro" id="IPR006311">
    <property type="entry name" value="TAT_signal"/>
</dbReference>
<comment type="similarity">
    <text evidence="1">Belongs to the leucine-binding protein family.</text>
</comment>
<gene>
    <name evidence="7" type="ORF">AA309_24835</name>
</gene>
<dbReference type="GO" id="GO:0006865">
    <property type="term" value="P:amino acid transport"/>
    <property type="evidence" value="ECO:0007669"/>
    <property type="project" value="UniProtKB-KW"/>
</dbReference>
<dbReference type="InterPro" id="IPR028081">
    <property type="entry name" value="Leu-bd"/>
</dbReference>
<feature type="domain" description="Leucine-binding protein" evidence="6">
    <location>
        <begin position="31"/>
        <end position="382"/>
    </location>
</feature>
<dbReference type="SUPFAM" id="SSF53822">
    <property type="entry name" value="Periplasmic binding protein-like I"/>
    <property type="match status" value="1"/>
</dbReference>
<reference evidence="7 8" key="1">
    <citation type="submission" date="2015-05" db="EMBL/GenBank/DDBJ databases">
        <title>Draft genome sequence of Microvirga vignae strain BR3299, a novel nitrogen fixing bacteria isolated from Brazil semi-aired region.</title>
        <authorList>
            <person name="Zilli J.E."/>
            <person name="Passos S.R."/>
            <person name="Leite J."/>
            <person name="Baldani J.I."/>
            <person name="Xavier G.R."/>
            <person name="Rumjaneck N.G."/>
            <person name="Simoes-Araujo J.L."/>
        </authorList>
    </citation>
    <scope>NUCLEOTIDE SEQUENCE [LARGE SCALE GENOMIC DNA]</scope>
    <source>
        <strain evidence="7 8">BR3299</strain>
    </source>
</reference>
<sequence>MIKISRRNALAGIAAAAAIATVSSTALAAETLRIGAIGSLSGGGTAWGLAIKRGAELAIDEVNQAGGLSVGGKNYNLELLMYDDQYTGQGGKTAAERLVFQDKVKYIVGPIGSNPVLSAMEVTTPQKVLLMSNGYTPKILDNEHKASYNFRFTLTNLEYAPSMMKWVKENLKVTKVGILVPNDAIGQSVAPPLVKLYQDNGIQTVVDYYERGSKEFSPLITRLMAAGIDGFDINFNAPGEAGLMVKQARQIGYDKLVYQMGGPSVPEIIEVAGQHSEGFISYEMFDFDAPSAQPFVKAYAAKYGKGIINSQTPAFYNATKILIEAIRRADTVDDTTKIRDAVEKLAGYDAGVYGPVRWTGKAIYGVDHQLALPFYVVEVKNGKPVTRAVLSVD</sequence>
<evidence type="ECO:0000313" key="7">
    <source>
        <dbReference type="EMBL" id="KLK90570.1"/>
    </source>
</evidence>
<keyword evidence="8" id="KW-1185">Reference proteome</keyword>
<dbReference type="EMBL" id="LCYG01000077">
    <property type="protein sequence ID" value="KLK90570.1"/>
    <property type="molecule type" value="Genomic_DNA"/>
</dbReference>
<dbReference type="PATRIC" id="fig|1225564.3.peg.6463"/>
<comment type="caution">
    <text evidence="7">The sequence shown here is derived from an EMBL/GenBank/DDBJ whole genome shotgun (WGS) entry which is preliminary data.</text>
</comment>
<accession>A0A0H1R5Q7</accession>
<dbReference type="CDD" id="cd06336">
    <property type="entry name" value="PBP1_ABC_ligand_binding-like"/>
    <property type="match status" value="1"/>
</dbReference>
<dbReference type="PROSITE" id="PS51318">
    <property type="entry name" value="TAT"/>
    <property type="match status" value="1"/>
</dbReference>
<evidence type="ECO:0000256" key="2">
    <source>
        <dbReference type="ARBA" id="ARBA00022448"/>
    </source>
</evidence>
<dbReference type="PANTHER" id="PTHR30483">
    <property type="entry name" value="LEUCINE-SPECIFIC-BINDING PROTEIN"/>
    <property type="match status" value="1"/>
</dbReference>
<evidence type="ECO:0000313" key="8">
    <source>
        <dbReference type="Proteomes" id="UP000035489"/>
    </source>
</evidence>
<dbReference type="Gene3D" id="3.40.50.2300">
    <property type="match status" value="2"/>
</dbReference>
<dbReference type="PRINTS" id="PR00337">
    <property type="entry name" value="LEUILEVALBP"/>
</dbReference>
<dbReference type="InterPro" id="IPR051010">
    <property type="entry name" value="BCAA_transport"/>
</dbReference>
<name>A0A0H1R5Q7_9HYPH</name>
<evidence type="ECO:0000259" key="6">
    <source>
        <dbReference type="Pfam" id="PF13458"/>
    </source>
</evidence>
<protein>
    <recommendedName>
        <fullName evidence="6">Leucine-binding protein domain-containing protein</fullName>
    </recommendedName>
</protein>
<keyword evidence="4" id="KW-0029">Amino-acid transport</keyword>
<feature type="signal peptide" evidence="5">
    <location>
        <begin position="1"/>
        <end position="28"/>
    </location>
</feature>
<dbReference type="STRING" id="1225564.AA309_24835"/>
<evidence type="ECO:0000256" key="4">
    <source>
        <dbReference type="ARBA" id="ARBA00022970"/>
    </source>
</evidence>
<evidence type="ECO:0000256" key="5">
    <source>
        <dbReference type="SAM" id="SignalP"/>
    </source>
</evidence>
<dbReference type="AlphaFoldDB" id="A0A0H1R5Q7"/>
<dbReference type="Pfam" id="PF13458">
    <property type="entry name" value="Peripla_BP_6"/>
    <property type="match status" value="1"/>
</dbReference>
<dbReference type="OrthoDB" id="8043158at2"/>
<dbReference type="PANTHER" id="PTHR30483:SF6">
    <property type="entry name" value="PERIPLASMIC BINDING PROTEIN OF ABC TRANSPORTER FOR NATURAL AMINO ACIDS"/>
    <property type="match status" value="1"/>
</dbReference>
<dbReference type="RefSeq" id="WP_047191719.1">
    <property type="nucleotide sequence ID" value="NZ_LCYG01000077.1"/>
</dbReference>
<organism evidence="7 8">
    <name type="scientific">Microvirga vignae</name>
    <dbReference type="NCBI Taxonomy" id="1225564"/>
    <lineage>
        <taxon>Bacteria</taxon>
        <taxon>Pseudomonadati</taxon>
        <taxon>Pseudomonadota</taxon>
        <taxon>Alphaproteobacteria</taxon>
        <taxon>Hyphomicrobiales</taxon>
        <taxon>Methylobacteriaceae</taxon>
        <taxon>Microvirga</taxon>
    </lineage>
</organism>
<proteinExistence type="inferred from homology"/>
<evidence type="ECO:0000256" key="1">
    <source>
        <dbReference type="ARBA" id="ARBA00010062"/>
    </source>
</evidence>
<dbReference type="InterPro" id="IPR000709">
    <property type="entry name" value="Leu_Ile_Val-bd"/>
</dbReference>
<dbReference type="InterPro" id="IPR028082">
    <property type="entry name" value="Peripla_BP_I"/>
</dbReference>
<feature type="chain" id="PRO_5002592832" description="Leucine-binding protein domain-containing protein" evidence="5">
    <location>
        <begin position="29"/>
        <end position="393"/>
    </location>
</feature>